<dbReference type="AlphaFoldDB" id="A0A9W6N946"/>
<evidence type="ECO:0000313" key="9">
    <source>
        <dbReference type="EMBL" id="GLK82077.1"/>
    </source>
</evidence>
<keyword evidence="2" id="KW-0902">Two-component regulatory system</keyword>
<evidence type="ECO:0000256" key="6">
    <source>
        <dbReference type="PROSITE-ProRule" id="PRU00169"/>
    </source>
</evidence>
<dbReference type="Gene3D" id="1.10.10.10">
    <property type="entry name" value="Winged helix-like DNA-binding domain superfamily/Winged helix DNA-binding domain"/>
    <property type="match status" value="1"/>
</dbReference>
<dbReference type="GO" id="GO:0000160">
    <property type="term" value="P:phosphorelay signal transduction system"/>
    <property type="evidence" value="ECO:0007669"/>
    <property type="project" value="UniProtKB-KW"/>
</dbReference>
<evidence type="ECO:0000256" key="4">
    <source>
        <dbReference type="ARBA" id="ARBA00023125"/>
    </source>
</evidence>
<dbReference type="InterPro" id="IPR001789">
    <property type="entry name" value="Sig_transdc_resp-reg_receiver"/>
</dbReference>
<organism evidence="9 10">
    <name type="scientific">Ancylobacter defluvii</name>
    <dbReference type="NCBI Taxonomy" id="1282440"/>
    <lineage>
        <taxon>Bacteria</taxon>
        <taxon>Pseudomonadati</taxon>
        <taxon>Pseudomonadota</taxon>
        <taxon>Alphaproteobacteria</taxon>
        <taxon>Hyphomicrobiales</taxon>
        <taxon>Xanthobacteraceae</taxon>
        <taxon>Ancylobacter</taxon>
    </lineage>
</organism>
<dbReference type="PANTHER" id="PTHR44688">
    <property type="entry name" value="DNA-BINDING TRANSCRIPTIONAL ACTIVATOR DEVR_DOSR"/>
    <property type="match status" value="1"/>
</dbReference>
<evidence type="ECO:0000259" key="8">
    <source>
        <dbReference type="PROSITE" id="PS50110"/>
    </source>
</evidence>
<keyword evidence="5" id="KW-0804">Transcription</keyword>
<dbReference type="CDD" id="cd06170">
    <property type="entry name" value="LuxR_C_like"/>
    <property type="match status" value="1"/>
</dbReference>
<name>A0A9W6N946_9HYPH</name>
<evidence type="ECO:0000256" key="1">
    <source>
        <dbReference type="ARBA" id="ARBA00022553"/>
    </source>
</evidence>
<evidence type="ECO:0000256" key="2">
    <source>
        <dbReference type="ARBA" id="ARBA00023012"/>
    </source>
</evidence>
<dbReference type="FunFam" id="3.40.50.2300:FF:000018">
    <property type="entry name" value="DNA-binding transcriptional regulator NtrC"/>
    <property type="match status" value="1"/>
</dbReference>
<feature type="domain" description="HTH luxR-type" evidence="7">
    <location>
        <begin position="148"/>
        <end position="213"/>
    </location>
</feature>
<feature type="modified residue" description="4-aspartylphosphate" evidence="6">
    <location>
        <position position="67"/>
    </location>
</feature>
<reference evidence="9" key="2">
    <citation type="submission" date="2023-01" db="EMBL/GenBank/DDBJ databases">
        <authorList>
            <person name="Sun Q."/>
            <person name="Evtushenko L."/>
        </authorList>
    </citation>
    <scope>NUCLEOTIDE SEQUENCE</scope>
    <source>
        <strain evidence="9">VKM B-2789</strain>
    </source>
</reference>
<protein>
    <submittedName>
        <fullName evidence="9">DNA-binding response regulator</fullName>
    </submittedName>
</protein>
<dbReference type="InterPro" id="IPR016032">
    <property type="entry name" value="Sig_transdc_resp-reg_C-effctor"/>
</dbReference>
<reference evidence="9" key="1">
    <citation type="journal article" date="2014" name="Int. J. Syst. Evol. Microbiol.">
        <title>Complete genome sequence of Corynebacterium casei LMG S-19264T (=DSM 44701T), isolated from a smear-ripened cheese.</title>
        <authorList>
            <consortium name="US DOE Joint Genome Institute (JGI-PGF)"/>
            <person name="Walter F."/>
            <person name="Albersmeier A."/>
            <person name="Kalinowski J."/>
            <person name="Ruckert C."/>
        </authorList>
    </citation>
    <scope>NUCLEOTIDE SEQUENCE</scope>
    <source>
        <strain evidence="9">VKM B-2789</strain>
    </source>
</reference>
<dbReference type="RefSeq" id="WP_271180484.1">
    <property type="nucleotide sequence ID" value="NZ_BSFM01000001.1"/>
</dbReference>
<dbReference type="SUPFAM" id="SSF52172">
    <property type="entry name" value="CheY-like"/>
    <property type="match status" value="1"/>
</dbReference>
<comment type="caution">
    <text evidence="9">The sequence shown here is derived from an EMBL/GenBank/DDBJ whole genome shotgun (WGS) entry which is preliminary data.</text>
</comment>
<dbReference type="PRINTS" id="PR00038">
    <property type="entry name" value="HTHLUXR"/>
</dbReference>
<sequence length="219" mass="23820">MIATSPPRRAASEPTEPLVIVVDDDQPLREALSSLFRSIGLGVELFGSAAEFLAAKLPDVPRCLVLDIRLPGVSGLDFQAQLARSERNMPVIFMTGYGDIPMTVRAMKAGAVDFLTKPFRDQDILDAVSAAIEQDRARRHADRAVAGVQELYETLTAREKEVMVLVTSGLMNKQVAAEIGLSEITVKIHRGHVMKKMGARSLADLVRMAETLGLAAPKR</sequence>
<dbReference type="InterPro" id="IPR036388">
    <property type="entry name" value="WH-like_DNA-bd_sf"/>
</dbReference>
<dbReference type="PROSITE" id="PS50043">
    <property type="entry name" value="HTH_LUXR_2"/>
    <property type="match status" value="1"/>
</dbReference>
<dbReference type="InterPro" id="IPR000792">
    <property type="entry name" value="Tscrpt_reg_LuxR_C"/>
</dbReference>
<dbReference type="EMBL" id="BSFM01000001">
    <property type="protein sequence ID" value="GLK82077.1"/>
    <property type="molecule type" value="Genomic_DNA"/>
</dbReference>
<dbReference type="GO" id="GO:0003677">
    <property type="term" value="F:DNA binding"/>
    <property type="evidence" value="ECO:0007669"/>
    <property type="project" value="UniProtKB-KW"/>
</dbReference>
<feature type="domain" description="Response regulatory" evidence="8">
    <location>
        <begin position="18"/>
        <end position="132"/>
    </location>
</feature>
<dbReference type="Proteomes" id="UP001143330">
    <property type="component" value="Unassembled WGS sequence"/>
</dbReference>
<dbReference type="Gene3D" id="3.40.50.2300">
    <property type="match status" value="1"/>
</dbReference>
<keyword evidence="1 6" id="KW-0597">Phosphoprotein</keyword>
<evidence type="ECO:0000256" key="5">
    <source>
        <dbReference type="ARBA" id="ARBA00023163"/>
    </source>
</evidence>
<keyword evidence="4 9" id="KW-0238">DNA-binding</keyword>
<gene>
    <name evidence="9" type="primary">nwsB</name>
    <name evidence="9" type="ORF">GCM10017653_01460</name>
</gene>
<evidence type="ECO:0000256" key="3">
    <source>
        <dbReference type="ARBA" id="ARBA00023015"/>
    </source>
</evidence>
<evidence type="ECO:0000313" key="10">
    <source>
        <dbReference type="Proteomes" id="UP001143330"/>
    </source>
</evidence>
<dbReference type="InterPro" id="IPR011006">
    <property type="entry name" value="CheY-like_superfamily"/>
</dbReference>
<dbReference type="SMART" id="SM00421">
    <property type="entry name" value="HTH_LUXR"/>
    <property type="match status" value="1"/>
</dbReference>
<dbReference type="PANTHER" id="PTHR44688:SF16">
    <property type="entry name" value="DNA-BINDING TRANSCRIPTIONAL ACTIVATOR DEVR_DOSR"/>
    <property type="match status" value="1"/>
</dbReference>
<dbReference type="PROSITE" id="PS50110">
    <property type="entry name" value="RESPONSE_REGULATORY"/>
    <property type="match status" value="1"/>
</dbReference>
<dbReference type="PROSITE" id="PS00622">
    <property type="entry name" value="HTH_LUXR_1"/>
    <property type="match status" value="1"/>
</dbReference>
<dbReference type="SMART" id="SM00448">
    <property type="entry name" value="REC"/>
    <property type="match status" value="1"/>
</dbReference>
<evidence type="ECO:0000259" key="7">
    <source>
        <dbReference type="PROSITE" id="PS50043"/>
    </source>
</evidence>
<keyword evidence="10" id="KW-1185">Reference proteome</keyword>
<dbReference type="GO" id="GO:0006355">
    <property type="term" value="P:regulation of DNA-templated transcription"/>
    <property type="evidence" value="ECO:0007669"/>
    <property type="project" value="InterPro"/>
</dbReference>
<accession>A0A9W6N946</accession>
<proteinExistence type="predicted"/>
<dbReference type="Pfam" id="PF00072">
    <property type="entry name" value="Response_reg"/>
    <property type="match status" value="1"/>
</dbReference>
<dbReference type="CDD" id="cd17537">
    <property type="entry name" value="REC_FixJ"/>
    <property type="match status" value="1"/>
</dbReference>
<dbReference type="SUPFAM" id="SSF46894">
    <property type="entry name" value="C-terminal effector domain of the bipartite response regulators"/>
    <property type="match status" value="1"/>
</dbReference>
<dbReference type="Pfam" id="PF00196">
    <property type="entry name" value="GerE"/>
    <property type="match status" value="1"/>
</dbReference>
<keyword evidence="3" id="KW-0805">Transcription regulation</keyword>